<dbReference type="GO" id="GO:0008270">
    <property type="term" value="F:zinc ion binding"/>
    <property type="evidence" value="ECO:0007669"/>
    <property type="project" value="UniProtKB-KW"/>
</dbReference>
<proteinExistence type="predicted"/>
<dbReference type="SUPFAM" id="SSF54277">
    <property type="entry name" value="CAD &amp; PB1 domains"/>
    <property type="match status" value="1"/>
</dbReference>
<dbReference type="Proteomes" id="UP000275267">
    <property type="component" value="Unassembled WGS sequence"/>
</dbReference>
<dbReference type="Pfam" id="PF04434">
    <property type="entry name" value="SWIM"/>
    <property type="match status" value="1"/>
</dbReference>
<name>A0A3L6PEM4_PANMI</name>
<evidence type="ECO:0000313" key="6">
    <source>
        <dbReference type="EMBL" id="RLM54821.1"/>
    </source>
</evidence>
<dbReference type="PANTHER" id="PTHR31973">
    <property type="entry name" value="POLYPROTEIN, PUTATIVE-RELATED"/>
    <property type="match status" value="1"/>
</dbReference>
<protein>
    <recommendedName>
        <fullName evidence="5">SWIM-type domain-containing protein</fullName>
    </recommendedName>
</protein>
<comment type="caution">
    <text evidence="6">The sequence shown here is derived from an EMBL/GenBank/DDBJ whole genome shotgun (WGS) entry which is preliminary data.</text>
</comment>
<sequence>MGKEQIVAVLQIGGEFTTDADGHMSYSGGEAHAMLVQSDWTFSAFKQEISSTLNNLKLDQFAFKYFLPKNDKTLISISNDKDLRRMVEFHAESETTYIYVMKKADNRSKSIVPDPGAPTDAFAVVPTTQDGSKRQKLVDTIRCKLMEMMYTRRESSNAWTEVLTPAANQKLQEEVSKAHTLNVLPAENDENGSNVFKVCDDSVNVVNLNKLECTCRKWYVSGLPCMHAIAVFEHTGQYPYDYCLKYFTTGFYRLTYSLSINPIPDVIVPTTLVDPAQSPATYPCPIRTRRRVGRPKEKPADPRIAIKRAVRCSRCKGYGHNKATCKVPIST</sequence>
<dbReference type="Gene3D" id="3.10.20.90">
    <property type="entry name" value="Phosphatidylinositol 3-kinase Catalytic Subunit, Chain A, domain 1"/>
    <property type="match status" value="1"/>
</dbReference>
<dbReference type="InterPro" id="IPR006564">
    <property type="entry name" value="Znf_PMZ"/>
</dbReference>
<keyword evidence="1" id="KW-0479">Metal-binding</keyword>
<evidence type="ECO:0000256" key="1">
    <source>
        <dbReference type="ARBA" id="ARBA00022723"/>
    </source>
</evidence>
<dbReference type="InterPro" id="IPR000270">
    <property type="entry name" value="PB1_dom"/>
</dbReference>
<evidence type="ECO:0000256" key="4">
    <source>
        <dbReference type="PROSITE-ProRule" id="PRU00325"/>
    </source>
</evidence>
<dbReference type="Pfam" id="PF00564">
    <property type="entry name" value="PB1"/>
    <property type="match status" value="1"/>
</dbReference>
<accession>A0A3L6PEM4</accession>
<keyword evidence="2 4" id="KW-0863">Zinc-finger</keyword>
<dbReference type="PROSITE" id="PS50966">
    <property type="entry name" value="ZF_SWIM"/>
    <property type="match status" value="1"/>
</dbReference>
<gene>
    <name evidence="6" type="ORF">C2845_PM10G16650</name>
</gene>
<dbReference type="SMART" id="SM00575">
    <property type="entry name" value="ZnF_PMZ"/>
    <property type="match status" value="1"/>
</dbReference>
<dbReference type="AlphaFoldDB" id="A0A3L6PEM4"/>
<dbReference type="EMBL" id="PQIB02000018">
    <property type="protein sequence ID" value="RLM54821.1"/>
    <property type="molecule type" value="Genomic_DNA"/>
</dbReference>
<keyword evidence="7" id="KW-1185">Reference proteome</keyword>
<reference evidence="7" key="1">
    <citation type="journal article" date="2019" name="Nat. Commun.">
        <title>The genome of broomcorn millet.</title>
        <authorList>
            <person name="Zou C."/>
            <person name="Miki D."/>
            <person name="Li D."/>
            <person name="Tang Q."/>
            <person name="Xiao L."/>
            <person name="Rajput S."/>
            <person name="Deng P."/>
            <person name="Jia W."/>
            <person name="Huang R."/>
            <person name="Zhang M."/>
            <person name="Sun Y."/>
            <person name="Hu J."/>
            <person name="Fu X."/>
            <person name="Schnable P.S."/>
            <person name="Li F."/>
            <person name="Zhang H."/>
            <person name="Feng B."/>
            <person name="Zhu X."/>
            <person name="Liu R."/>
            <person name="Schnable J.C."/>
            <person name="Zhu J.-K."/>
            <person name="Zhang H."/>
        </authorList>
    </citation>
    <scope>NUCLEOTIDE SEQUENCE [LARGE SCALE GENOMIC DNA]</scope>
</reference>
<organism evidence="6 7">
    <name type="scientific">Panicum miliaceum</name>
    <name type="common">Proso millet</name>
    <name type="synonym">Broomcorn millet</name>
    <dbReference type="NCBI Taxonomy" id="4540"/>
    <lineage>
        <taxon>Eukaryota</taxon>
        <taxon>Viridiplantae</taxon>
        <taxon>Streptophyta</taxon>
        <taxon>Embryophyta</taxon>
        <taxon>Tracheophyta</taxon>
        <taxon>Spermatophyta</taxon>
        <taxon>Magnoliopsida</taxon>
        <taxon>Liliopsida</taxon>
        <taxon>Poales</taxon>
        <taxon>Poaceae</taxon>
        <taxon>PACMAD clade</taxon>
        <taxon>Panicoideae</taxon>
        <taxon>Panicodae</taxon>
        <taxon>Paniceae</taxon>
        <taxon>Panicinae</taxon>
        <taxon>Panicum</taxon>
        <taxon>Panicum sect. Panicum</taxon>
    </lineage>
</organism>
<keyword evidence="3" id="KW-0862">Zinc</keyword>
<dbReference type="InterPro" id="IPR007527">
    <property type="entry name" value="Znf_SWIM"/>
</dbReference>
<evidence type="ECO:0000256" key="2">
    <source>
        <dbReference type="ARBA" id="ARBA00022771"/>
    </source>
</evidence>
<evidence type="ECO:0000259" key="5">
    <source>
        <dbReference type="PROSITE" id="PS50966"/>
    </source>
</evidence>
<evidence type="ECO:0000256" key="3">
    <source>
        <dbReference type="ARBA" id="ARBA00022833"/>
    </source>
</evidence>
<dbReference type="STRING" id="4540.A0A3L6PEM4"/>
<dbReference type="PANTHER" id="PTHR31973:SF194">
    <property type="entry name" value="OS06G0632700 PROTEIN"/>
    <property type="match status" value="1"/>
</dbReference>
<dbReference type="OrthoDB" id="1346436at2759"/>
<dbReference type="SMART" id="SM00666">
    <property type="entry name" value="PB1"/>
    <property type="match status" value="1"/>
</dbReference>
<evidence type="ECO:0000313" key="7">
    <source>
        <dbReference type="Proteomes" id="UP000275267"/>
    </source>
</evidence>
<feature type="domain" description="SWIM-type" evidence="5">
    <location>
        <begin position="204"/>
        <end position="236"/>
    </location>
</feature>